<sequence>MVYAEPMARAVVEPAVAELLGRFPRGGEFSTTVSLGGDDFSMYAHVRARRTRPGVARVSVACWVVNRDTARYLGGSPPSAAETLLTPEGTADPDEPLTRRVVGCLATRMGAFAAVQPDADGHFVIEVPVGV</sequence>
<dbReference type="Proteomes" id="UP000471648">
    <property type="component" value="Unassembled WGS sequence"/>
</dbReference>
<evidence type="ECO:0000313" key="4">
    <source>
        <dbReference type="Proteomes" id="UP000471648"/>
    </source>
</evidence>
<dbReference type="Proteomes" id="UP001456562">
    <property type="component" value="Unassembled WGS sequence"/>
</dbReference>
<evidence type="ECO:0000313" key="3">
    <source>
        <dbReference type="EMBL" id="NEB65509.1"/>
    </source>
</evidence>
<name>A0A6N9V312_STRMI</name>
<keyword evidence="5" id="KW-1185">Reference proteome</keyword>
<evidence type="ECO:0000256" key="1">
    <source>
        <dbReference type="SAM" id="MobiDB-lite"/>
    </source>
</evidence>
<reference evidence="3 4" key="1">
    <citation type="submission" date="2020-01" db="EMBL/GenBank/DDBJ databases">
        <title>Insect and environment-associated Actinomycetes.</title>
        <authorList>
            <person name="Currrie C."/>
            <person name="Chevrette M."/>
            <person name="Carlson C."/>
            <person name="Stubbendieck R."/>
            <person name="Wendt-Pienkowski E."/>
        </authorList>
    </citation>
    <scope>NUCLEOTIDE SEQUENCE [LARGE SCALE GENOMIC DNA]</scope>
    <source>
        <strain evidence="3 4">SID14438</strain>
    </source>
</reference>
<gene>
    <name evidence="2" type="ORF">ABR748_26605</name>
    <name evidence="3" type="ORF">G3I39_00260</name>
</gene>
<organism evidence="3 4">
    <name type="scientific">Streptomyces microflavus</name>
    <name type="common">Streptomyces lipmanii</name>
    <dbReference type="NCBI Taxonomy" id="1919"/>
    <lineage>
        <taxon>Bacteria</taxon>
        <taxon>Bacillati</taxon>
        <taxon>Actinomycetota</taxon>
        <taxon>Actinomycetes</taxon>
        <taxon>Kitasatosporales</taxon>
        <taxon>Streptomycetaceae</taxon>
        <taxon>Streptomyces</taxon>
    </lineage>
</organism>
<comment type="caution">
    <text evidence="3">The sequence shown here is derived from an EMBL/GenBank/DDBJ whole genome shotgun (WGS) entry which is preliminary data.</text>
</comment>
<evidence type="ECO:0000313" key="2">
    <source>
        <dbReference type="EMBL" id="MER0427753.1"/>
    </source>
</evidence>
<proteinExistence type="predicted"/>
<protein>
    <submittedName>
        <fullName evidence="3">Uncharacterized protein</fullName>
    </submittedName>
</protein>
<accession>A0A6N9V312</accession>
<feature type="region of interest" description="Disordered" evidence="1">
    <location>
        <begin position="76"/>
        <end position="96"/>
    </location>
</feature>
<dbReference type="AlphaFoldDB" id="A0A6N9V312"/>
<evidence type="ECO:0000313" key="5">
    <source>
        <dbReference type="Proteomes" id="UP001456562"/>
    </source>
</evidence>
<reference evidence="2 5" key="2">
    <citation type="submission" date="2024-01" db="EMBL/GenBank/DDBJ databases">
        <title>Metagenomic exploration of the rhizosphere soil microbial community and their significance in facilitating the development of wild simulated ginseng.</title>
        <authorList>
            <person name="Huang J."/>
        </authorList>
    </citation>
    <scope>NUCLEOTIDE SEQUENCE [LARGE SCALE GENOMIC DNA]</scope>
    <source>
        <strain evidence="2 5">WY141</strain>
    </source>
</reference>
<dbReference type="RefSeq" id="WP_164355720.1">
    <property type="nucleotide sequence ID" value="NZ_JAAGME010000001.1"/>
</dbReference>
<dbReference type="EMBL" id="JBEJUE010000027">
    <property type="protein sequence ID" value="MER0427753.1"/>
    <property type="molecule type" value="Genomic_DNA"/>
</dbReference>
<dbReference type="EMBL" id="JAAGME010000001">
    <property type="protein sequence ID" value="NEB65509.1"/>
    <property type="molecule type" value="Genomic_DNA"/>
</dbReference>